<evidence type="ECO:0000256" key="1">
    <source>
        <dbReference type="SAM" id="MobiDB-lite"/>
    </source>
</evidence>
<keyword evidence="2" id="KW-1133">Transmembrane helix</keyword>
<feature type="region of interest" description="Disordered" evidence="1">
    <location>
        <begin position="1"/>
        <end position="23"/>
    </location>
</feature>
<feature type="transmembrane region" description="Helical" evidence="2">
    <location>
        <begin position="254"/>
        <end position="274"/>
    </location>
</feature>
<evidence type="ECO:0000256" key="2">
    <source>
        <dbReference type="SAM" id="Phobius"/>
    </source>
</evidence>
<feature type="transmembrane region" description="Helical" evidence="2">
    <location>
        <begin position="222"/>
        <end position="242"/>
    </location>
</feature>
<keyword evidence="2" id="KW-0812">Transmembrane</keyword>
<comment type="caution">
    <text evidence="3">The sequence shown here is derived from an EMBL/GenBank/DDBJ whole genome shotgun (WGS) entry which is preliminary data.</text>
</comment>
<accession>A0ABT6M3C7</accession>
<dbReference type="Proteomes" id="UP001160334">
    <property type="component" value="Unassembled WGS sequence"/>
</dbReference>
<gene>
    <name evidence="3" type="ORF">M2280_000020</name>
</gene>
<dbReference type="EMBL" id="JARXVC010000001">
    <property type="protein sequence ID" value="MDH6278815.1"/>
    <property type="molecule type" value="Genomic_DNA"/>
</dbReference>
<feature type="transmembrane region" description="Helical" evidence="2">
    <location>
        <begin position="49"/>
        <end position="71"/>
    </location>
</feature>
<dbReference type="RefSeq" id="WP_280758241.1">
    <property type="nucleotide sequence ID" value="NZ_JARXVC010000001.1"/>
</dbReference>
<organism evidence="3 4">
    <name type="scientific">Prescottella agglutinans</name>
    <dbReference type="NCBI Taxonomy" id="1644129"/>
    <lineage>
        <taxon>Bacteria</taxon>
        <taxon>Bacillati</taxon>
        <taxon>Actinomycetota</taxon>
        <taxon>Actinomycetes</taxon>
        <taxon>Mycobacteriales</taxon>
        <taxon>Nocardiaceae</taxon>
        <taxon>Prescottella</taxon>
    </lineage>
</organism>
<name>A0ABT6M3C7_9NOCA</name>
<feature type="transmembrane region" description="Helical" evidence="2">
    <location>
        <begin position="420"/>
        <end position="444"/>
    </location>
</feature>
<reference evidence="3 4" key="1">
    <citation type="submission" date="2023-04" db="EMBL/GenBank/DDBJ databases">
        <title>Forest soil microbial communities from Buena Vista Peninsula, Colon Province, Panama.</title>
        <authorList>
            <person name="Bouskill N."/>
        </authorList>
    </citation>
    <scope>NUCLEOTIDE SEQUENCE [LARGE SCALE GENOMIC DNA]</scope>
    <source>
        <strain evidence="3 4">CFH S0262</strain>
    </source>
</reference>
<proteinExistence type="predicted"/>
<protein>
    <recommendedName>
        <fullName evidence="5">Secreted protein</fullName>
    </recommendedName>
</protein>
<keyword evidence="2" id="KW-0472">Membrane</keyword>
<keyword evidence="4" id="KW-1185">Reference proteome</keyword>
<evidence type="ECO:0008006" key="5">
    <source>
        <dbReference type="Google" id="ProtNLM"/>
    </source>
</evidence>
<evidence type="ECO:0000313" key="4">
    <source>
        <dbReference type="Proteomes" id="UP001160334"/>
    </source>
</evidence>
<evidence type="ECO:0000313" key="3">
    <source>
        <dbReference type="EMBL" id="MDH6278815.1"/>
    </source>
</evidence>
<sequence length="451" mass="47046">MAVPDTKTSGDAPTPAQKQTSSMAATTFGIVRARQIAPRDLLRSTPARLLAVGVALLLGTLAAGLITSAVASDRKHQIDVLLSTTEPLARSSQNLYSSLSVADAAAATAFLSGGVEPSQARERYSQAIGTAAAELVATADGLPGDDPGRQLITQIATQLPVYTGLVETARANNRSGNPVGTAYLAEASSLMQTNLLPLAQALHTERADASLAPQAGFARPPWFAIGLLVALLVALVATQVVMSRRTRRTFNAGLLFTTAAMTALLVWMLVAGIVSATSAHRAVRQGSTPLSTFASARILAQQARTQEILQLVRRDEKEQHGQVFVDDTDELRNLLDGYSAAVGADDVHKASQGLDGWTAAHQRMNDALAAGDWNAAAMTAVGTDPASSATQFGIVDSALSDGADSARTELRDDIAKSSRVLSALGPGAVVITVVAAVGIPLGLWPRLREYQ</sequence>